<evidence type="ECO:0000256" key="3">
    <source>
        <dbReference type="ARBA" id="ARBA00022898"/>
    </source>
</evidence>
<dbReference type="EMBL" id="BMAO01035713">
    <property type="protein sequence ID" value="GFR05464.1"/>
    <property type="molecule type" value="Genomic_DNA"/>
</dbReference>
<evidence type="ECO:0000313" key="10">
    <source>
        <dbReference type="Proteomes" id="UP000887116"/>
    </source>
</evidence>
<dbReference type="GO" id="GO:0033387">
    <property type="term" value="P:putrescine biosynthetic process from arginine, via ornithine"/>
    <property type="evidence" value="ECO:0007669"/>
    <property type="project" value="TreeGrafter"/>
</dbReference>
<feature type="domain" description="Orn/DAP/Arg decarboxylase 2 N-terminal" evidence="8">
    <location>
        <begin position="39"/>
        <end position="273"/>
    </location>
</feature>
<dbReference type="CDD" id="cd00622">
    <property type="entry name" value="PLPDE_III_ODC"/>
    <property type="match status" value="1"/>
</dbReference>
<dbReference type="GO" id="GO:0004586">
    <property type="term" value="F:ornithine decarboxylase activity"/>
    <property type="evidence" value="ECO:0007669"/>
    <property type="project" value="TreeGrafter"/>
</dbReference>
<name>A0A8X6HLM9_TRICU</name>
<dbReference type="SUPFAM" id="SSF50621">
    <property type="entry name" value="Alanine racemase C-terminal domain-like"/>
    <property type="match status" value="1"/>
</dbReference>
<dbReference type="SUPFAM" id="SSF51419">
    <property type="entry name" value="PLP-binding barrel"/>
    <property type="match status" value="1"/>
</dbReference>
<gene>
    <name evidence="9" type="primary">azin2</name>
    <name evidence="9" type="ORF">TNCT_435751</name>
</gene>
<feature type="active site" description="Proton donor" evidence="7">
    <location>
        <position position="345"/>
    </location>
</feature>
<comment type="similarity">
    <text evidence="2">Belongs to the Orn/Lys/Arg decarboxylase class-II family.</text>
</comment>
<keyword evidence="10" id="KW-1185">Reference proteome</keyword>
<comment type="function">
    <text evidence="6">Catalyzes the first and rate-limiting step of polyamine biosynthesis that converts ornithine into putrescine, which is the precursor for the polyamines, spermidine and spermine. Polyamines are essential for cell proliferation and are implicated in cellular processes, ranging from DNA replication to apoptosis.</text>
</comment>
<dbReference type="GO" id="GO:0005737">
    <property type="term" value="C:cytoplasm"/>
    <property type="evidence" value="ECO:0007669"/>
    <property type="project" value="TreeGrafter"/>
</dbReference>
<dbReference type="Gene3D" id="3.20.20.10">
    <property type="entry name" value="Alanine racemase"/>
    <property type="match status" value="1"/>
</dbReference>
<evidence type="ECO:0000256" key="1">
    <source>
        <dbReference type="ARBA" id="ARBA00001933"/>
    </source>
</evidence>
<dbReference type="FunFam" id="3.20.20.10:FF:000005">
    <property type="entry name" value="Ornithine decarboxylase"/>
    <property type="match status" value="1"/>
</dbReference>
<evidence type="ECO:0000259" key="8">
    <source>
        <dbReference type="Pfam" id="PF02784"/>
    </source>
</evidence>
<evidence type="ECO:0000313" key="9">
    <source>
        <dbReference type="EMBL" id="GFR05464.1"/>
    </source>
</evidence>
<dbReference type="PRINTS" id="PR01182">
    <property type="entry name" value="ORNDCRBXLASE"/>
</dbReference>
<dbReference type="Gene3D" id="2.40.37.10">
    <property type="entry name" value="Lyase, Ornithine Decarboxylase, Chain A, domain 1"/>
    <property type="match status" value="1"/>
</dbReference>
<evidence type="ECO:0000256" key="4">
    <source>
        <dbReference type="ARBA" id="ARBA00023115"/>
    </source>
</evidence>
<evidence type="ECO:0000256" key="2">
    <source>
        <dbReference type="ARBA" id="ARBA00008872"/>
    </source>
</evidence>
<dbReference type="PANTHER" id="PTHR11482:SF6">
    <property type="entry name" value="ORNITHINE DECARBOXYLASE 1-RELATED"/>
    <property type="match status" value="1"/>
</dbReference>
<proteinExistence type="inferred from homology"/>
<keyword evidence="4" id="KW-0620">Polyamine biosynthesis</keyword>
<dbReference type="AlphaFoldDB" id="A0A8X6HLM9"/>
<feature type="modified residue" description="N6-(pyridoxal phosphate)lysine" evidence="7">
    <location>
        <position position="62"/>
    </location>
</feature>
<evidence type="ECO:0000256" key="5">
    <source>
        <dbReference type="ARBA" id="ARBA00023239"/>
    </source>
</evidence>
<dbReference type="InterPro" id="IPR029066">
    <property type="entry name" value="PLP-binding_barrel"/>
</dbReference>
<comment type="caution">
    <text evidence="9">The sequence shown here is derived from an EMBL/GenBank/DDBJ whole genome shotgun (WGS) entry which is preliminary data.</text>
</comment>
<reference evidence="9" key="1">
    <citation type="submission" date="2020-07" db="EMBL/GenBank/DDBJ databases">
        <title>Multicomponent nature underlies the extraordinary mechanical properties of spider dragline silk.</title>
        <authorList>
            <person name="Kono N."/>
            <person name="Nakamura H."/>
            <person name="Mori M."/>
            <person name="Yoshida Y."/>
            <person name="Ohtoshi R."/>
            <person name="Malay A.D."/>
            <person name="Moran D.A.P."/>
            <person name="Tomita M."/>
            <person name="Numata K."/>
            <person name="Arakawa K."/>
        </authorList>
    </citation>
    <scope>NUCLEOTIDE SEQUENCE</scope>
</reference>
<dbReference type="InterPro" id="IPR009006">
    <property type="entry name" value="Ala_racemase/Decarboxylase_C"/>
</dbReference>
<organism evidence="9 10">
    <name type="scientific">Trichonephila clavata</name>
    <name type="common">Joro spider</name>
    <name type="synonym">Nephila clavata</name>
    <dbReference type="NCBI Taxonomy" id="2740835"/>
    <lineage>
        <taxon>Eukaryota</taxon>
        <taxon>Metazoa</taxon>
        <taxon>Ecdysozoa</taxon>
        <taxon>Arthropoda</taxon>
        <taxon>Chelicerata</taxon>
        <taxon>Arachnida</taxon>
        <taxon>Araneae</taxon>
        <taxon>Araneomorphae</taxon>
        <taxon>Entelegynae</taxon>
        <taxon>Araneoidea</taxon>
        <taxon>Nephilidae</taxon>
        <taxon>Trichonephila</taxon>
    </lineage>
</organism>
<evidence type="ECO:0000256" key="6">
    <source>
        <dbReference type="ARBA" id="ARBA00037173"/>
    </source>
</evidence>
<dbReference type="PANTHER" id="PTHR11482">
    <property type="entry name" value="ARGININE/DIAMINOPIMELATE/ORNITHINE DECARBOXYLASE"/>
    <property type="match status" value="1"/>
</dbReference>
<comment type="cofactor">
    <cofactor evidence="1 7">
        <name>pyridoxal 5'-phosphate</name>
        <dbReference type="ChEBI" id="CHEBI:597326"/>
    </cofactor>
</comment>
<accession>A0A8X6HLM9</accession>
<dbReference type="OrthoDB" id="6415623at2759"/>
<dbReference type="InterPro" id="IPR022644">
    <property type="entry name" value="De-COase2_N"/>
</dbReference>
<keyword evidence="3 7" id="KW-0663">Pyridoxal phosphate</keyword>
<dbReference type="PRINTS" id="PR01179">
    <property type="entry name" value="ODADCRBXLASE"/>
</dbReference>
<keyword evidence="5" id="KW-0456">Lyase</keyword>
<dbReference type="Pfam" id="PF02784">
    <property type="entry name" value="Orn_Arg_deC_N"/>
    <property type="match status" value="1"/>
</dbReference>
<dbReference type="InterPro" id="IPR000183">
    <property type="entry name" value="Orn/DAP/Arg_de-COase"/>
</dbReference>
<protein>
    <submittedName>
        <fullName evidence="9">Antizyme inhibitor 2</fullName>
    </submittedName>
</protein>
<sequence length="430" mass="48716">MDFISSKGSHKSYESIYDFLTETGKQLPQDQAFFMFDLADILWKTQLWNEKLPNVAPYYAVKANADPVLMKLFVLLGYGFDCSTEGEIRLALKSGADPRKIIFAHTIKTHKALKYASSVSVNFMTFDTKEELLKIHKDFPTARLVLRLKAESTQEFYNLSKKFGCELSEAEDLLLHAKNLNLNVVGVSFHVGALIECSEIYTSAIEKSRQVFDTAQKLGFKFTIIDIGAGFFGSIEKEQVFHKVSHDIKRSLEENFPNGDVEFIAEPGCYCVASAVSLTTSILGKKSVDSNGTNQISREYFVNDSYYGSFFEHHDLYDVKPVPVLNPSELKERRKYKSKIWGQTCCSEDVAKEECVLPDMEEGEFIQWLNMGAYARGVASNFTIVPYPVHKHVFIQNPKLKLNNIPNLSEVMEYISQVSVLIKQNGEEDI</sequence>
<dbReference type="Proteomes" id="UP000887116">
    <property type="component" value="Unassembled WGS sequence"/>
</dbReference>
<evidence type="ECO:0000256" key="7">
    <source>
        <dbReference type="PIRSR" id="PIRSR600183-50"/>
    </source>
</evidence>
<dbReference type="InterPro" id="IPR002433">
    <property type="entry name" value="Orn_de-COase"/>
</dbReference>